<gene>
    <name evidence="1" type="ORF">RI844_11705</name>
</gene>
<dbReference type="InterPro" id="IPR052517">
    <property type="entry name" value="GlcG_carb_metab_protein"/>
</dbReference>
<dbReference type="SUPFAM" id="SSF143744">
    <property type="entry name" value="GlcG-like"/>
    <property type="match status" value="1"/>
</dbReference>
<dbReference type="PANTHER" id="PTHR34309:SF1">
    <property type="entry name" value="PROTEIN GLCG"/>
    <property type="match status" value="1"/>
</dbReference>
<protein>
    <submittedName>
        <fullName evidence="1">Heme-binding protein</fullName>
    </submittedName>
</protein>
<accession>A0ABZ0GKW6</accession>
<dbReference type="InterPro" id="IPR038084">
    <property type="entry name" value="PduO/GlcC-like_sf"/>
</dbReference>
<reference evidence="1 2" key="1">
    <citation type="submission" date="2023-09" db="EMBL/GenBank/DDBJ databases">
        <authorList>
            <person name="Qi X."/>
        </authorList>
    </citation>
    <scope>NUCLEOTIDE SEQUENCE [LARGE SCALE GENOMIC DNA]</scope>
    <source>
        <strain evidence="1 2">S1-1</strain>
    </source>
</reference>
<dbReference type="RefSeq" id="WP_348394850.1">
    <property type="nucleotide sequence ID" value="NZ_CP136600.1"/>
</dbReference>
<evidence type="ECO:0000313" key="1">
    <source>
        <dbReference type="EMBL" id="WOH36036.1"/>
    </source>
</evidence>
<name>A0ABZ0GKW6_9GAMM</name>
<keyword evidence="2" id="KW-1185">Reference proteome</keyword>
<proteinExistence type="predicted"/>
<dbReference type="Pfam" id="PF03928">
    <property type="entry name" value="HbpS-like"/>
    <property type="match status" value="1"/>
</dbReference>
<dbReference type="EMBL" id="CP136600">
    <property type="protein sequence ID" value="WOH36036.1"/>
    <property type="molecule type" value="Genomic_DNA"/>
</dbReference>
<dbReference type="Proteomes" id="UP001301442">
    <property type="component" value="Chromosome"/>
</dbReference>
<evidence type="ECO:0000313" key="2">
    <source>
        <dbReference type="Proteomes" id="UP001301442"/>
    </source>
</evidence>
<dbReference type="PANTHER" id="PTHR34309">
    <property type="entry name" value="SLR1406 PROTEIN"/>
    <property type="match status" value="1"/>
</dbReference>
<dbReference type="InterPro" id="IPR005624">
    <property type="entry name" value="PduO/GlcC-like"/>
</dbReference>
<organism evidence="1 2">
    <name type="scientific">Thalassotalea fonticola</name>
    <dbReference type="NCBI Taxonomy" id="3065649"/>
    <lineage>
        <taxon>Bacteria</taxon>
        <taxon>Pseudomonadati</taxon>
        <taxon>Pseudomonadota</taxon>
        <taxon>Gammaproteobacteria</taxon>
        <taxon>Alteromonadales</taxon>
        <taxon>Colwelliaceae</taxon>
        <taxon>Thalassotalea</taxon>
    </lineage>
</organism>
<dbReference type="Gene3D" id="3.30.450.150">
    <property type="entry name" value="Haem-degrading domain"/>
    <property type="match status" value="1"/>
</dbReference>
<sequence length="151" mass="15553">MLTINRLNQTEAKLIIDGAVKKANELAVPMCISVVDESGSLIAFERMDGGKIHSITISQDKAFTAASARKGTHEFNQACIPGHENNLFGIHTALGGRMCIVGGGLPITCDGKVVGGIGVSSGSPEQDLGCAQAGVDAFSRITAASVSLNVL</sequence>